<dbReference type="EMBL" id="QMFY01000001">
    <property type="protein sequence ID" value="RAW03425.1"/>
    <property type="molecule type" value="Genomic_DNA"/>
</dbReference>
<feature type="domain" description="Histidine kinase" evidence="10">
    <location>
        <begin position="202"/>
        <end position="407"/>
    </location>
</feature>
<keyword evidence="5" id="KW-0547">Nucleotide-binding</keyword>
<comment type="catalytic activity">
    <reaction evidence="1">
        <text>ATP + protein L-histidine = ADP + protein N-phospho-L-histidine.</text>
        <dbReference type="EC" id="2.7.13.3"/>
    </reaction>
</comment>
<dbReference type="InterPro" id="IPR003594">
    <property type="entry name" value="HATPase_dom"/>
</dbReference>
<dbReference type="Proteomes" id="UP000251889">
    <property type="component" value="Unassembled WGS sequence"/>
</dbReference>
<dbReference type="PROSITE" id="PS50109">
    <property type="entry name" value="HIS_KIN"/>
    <property type="match status" value="1"/>
</dbReference>
<evidence type="ECO:0000259" key="10">
    <source>
        <dbReference type="PROSITE" id="PS50109"/>
    </source>
</evidence>
<dbReference type="GO" id="GO:0000160">
    <property type="term" value="P:phosphorelay signal transduction system"/>
    <property type="evidence" value="ECO:0007669"/>
    <property type="project" value="UniProtKB-KW"/>
</dbReference>
<proteinExistence type="predicted"/>
<evidence type="ECO:0000313" key="11">
    <source>
        <dbReference type="EMBL" id="RAW03425.1"/>
    </source>
</evidence>
<keyword evidence="6 11" id="KW-0418">Kinase</keyword>
<gene>
    <name evidence="11" type="ORF">DQQ10_04890</name>
</gene>
<reference evidence="11 12" key="1">
    <citation type="submission" date="2018-06" db="EMBL/GenBank/DDBJ databases">
        <title>Chryseolinea flavus sp. nov., a member of the phylum Bacteroidetes isolated from soil.</title>
        <authorList>
            <person name="Li Y."/>
            <person name="Wang J."/>
        </authorList>
    </citation>
    <scope>NUCLEOTIDE SEQUENCE [LARGE SCALE GENOMIC DNA]</scope>
    <source>
        <strain evidence="11 12">SDU1-6</strain>
    </source>
</reference>
<keyword evidence="12" id="KW-1185">Reference proteome</keyword>
<dbReference type="PANTHER" id="PTHR43065:SF10">
    <property type="entry name" value="PEROXIDE STRESS-ACTIVATED HISTIDINE KINASE MAK3"/>
    <property type="match status" value="1"/>
</dbReference>
<keyword evidence="9" id="KW-1133">Transmembrane helix</keyword>
<dbReference type="PRINTS" id="PR00344">
    <property type="entry name" value="BCTRLSENSOR"/>
</dbReference>
<organism evidence="11 12">
    <name type="scientific">Pseudochryseolinea flava</name>
    <dbReference type="NCBI Taxonomy" id="2059302"/>
    <lineage>
        <taxon>Bacteria</taxon>
        <taxon>Pseudomonadati</taxon>
        <taxon>Bacteroidota</taxon>
        <taxon>Cytophagia</taxon>
        <taxon>Cytophagales</taxon>
        <taxon>Fulvivirgaceae</taxon>
        <taxon>Pseudochryseolinea</taxon>
    </lineage>
</organism>
<dbReference type="RefSeq" id="WP_112745640.1">
    <property type="nucleotide sequence ID" value="NZ_QMFY01000001.1"/>
</dbReference>
<keyword evidence="9" id="KW-0812">Transmembrane</keyword>
<evidence type="ECO:0000313" key="12">
    <source>
        <dbReference type="Proteomes" id="UP000251889"/>
    </source>
</evidence>
<dbReference type="AlphaFoldDB" id="A0A364YAM3"/>
<dbReference type="InterPro" id="IPR005467">
    <property type="entry name" value="His_kinase_dom"/>
</dbReference>
<dbReference type="InterPro" id="IPR036890">
    <property type="entry name" value="HATPase_C_sf"/>
</dbReference>
<evidence type="ECO:0000256" key="2">
    <source>
        <dbReference type="ARBA" id="ARBA00012438"/>
    </source>
</evidence>
<dbReference type="Gene3D" id="3.30.565.10">
    <property type="entry name" value="Histidine kinase-like ATPase, C-terminal domain"/>
    <property type="match status" value="1"/>
</dbReference>
<dbReference type="PANTHER" id="PTHR43065">
    <property type="entry name" value="SENSOR HISTIDINE KINASE"/>
    <property type="match status" value="1"/>
</dbReference>
<feature type="transmembrane region" description="Helical" evidence="9">
    <location>
        <begin position="162"/>
        <end position="184"/>
    </location>
</feature>
<evidence type="ECO:0000256" key="5">
    <source>
        <dbReference type="ARBA" id="ARBA00022741"/>
    </source>
</evidence>
<dbReference type="InterPro" id="IPR004358">
    <property type="entry name" value="Sig_transdc_His_kin-like_C"/>
</dbReference>
<evidence type="ECO:0000256" key="3">
    <source>
        <dbReference type="ARBA" id="ARBA00022553"/>
    </source>
</evidence>
<evidence type="ECO:0000256" key="6">
    <source>
        <dbReference type="ARBA" id="ARBA00022777"/>
    </source>
</evidence>
<dbReference type="SMART" id="SM00387">
    <property type="entry name" value="HATPase_c"/>
    <property type="match status" value="1"/>
</dbReference>
<keyword evidence="3" id="KW-0597">Phosphoprotein</keyword>
<dbReference type="OrthoDB" id="1931120at2"/>
<dbReference type="Pfam" id="PF02518">
    <property type="entry name" value="HATPase_c"/>
    <property type="match status" value="1"/>
</dbReference>
<sequence>MSKKIVTPGIDFYQRNTRFKWVVLAVSILISAGSIYYTKILVDQLKGRERQQVHLYAKAIEYTAKEQDPYSDVNFIAQELLFQNKSIPIILADGNGNVLSSRNLFIDSTWSENRTKSFLKKEMDLMRETYEPITVTLRDPQTNEVFGTQYIYYKNSSLLTQIIAYPYIQLSVIAIFGFIAYMAFNYSKAAEQNRVWVGLAKETAHQLGTPLSSLMAWVEVIREDADMREKGVVEELEKDIQKLRIVTERFSSIGSTPTLKQENVVALIHNVVNYLRPRVSSKIKIEVYTLSESIIANVHAPLFEWVIENLCKNAVDAMGNSGVIAIKILRGSENKVFIDVSDTGKGIPRSKLETVFRPGFTTKKRGWGLGLTLAKRIIDTYHNGKIFVKASEENQGTTFRISINAVTH</sequence>
<comment type="caution">
    <text evidence="11">The sequence shown here is derived from an EMBL/GenBank/DDBJ whole genome shotgun (WGS) entry which is preliminary data.</text>
</comment>
<keyword evidence="8" id="KW-0902">Two-component regulatory system</keyword>
<dbReference type="SUPFAM" id="SSF55874">
    <property type="entry name" value="ATPase domain of HSP90 chaperone/DNA topoisomerase II/histidine kinase"/>
    <property type="match status" value="1"/>
</dbReference>
<accession>A0A364YAM3</accession>
<keyword evidence="4" id="KW-0808">Transferase</keyword>
<protein>
    <recommendedName>
        <fullName evidence="2">histidine kinase</fullName>
        <ecNumber evidence="2">2.7.13.3</ecNumber>
    </recommendedName>
</protein>
<feature type="transmembrane region" description="Helical" evidence="9">
    <location>
        <begin position="21"/>
        <end position="38"/>
    </location>
</feature>
<evidence type="ECO:0000256" key="7">
    <source>
        <dbReference type="ARBA" id="ARBA00022840"/>
    </source>
</evidence>
<dbReference type="GO" id="GO:0005524">
    <property type="term" value="F:ATP binding"/>
    <property type="evidence" value="ECO:0007669"/>
    <property type="project" value="UniProtKB-KW"/>
</dbReference>
<keyword evidence="9" id="KW-0472">Membrane</keyword>
<evidence type="ECO:0000256" key="9">
    <source>
        <dbReference type="SAM" id="Phobius"/>
    </source>
</evidence>
<evidence type="ECO:0000256" key="1">
    <source>
        <dbReference type="ARBA" id="ARBA00000085"/>
    </source>
</evidence>
<dbReference type="EC" id="2.7.13.3" evidence="2"/>
<evidence type="ECO:0000256" key="4">
    <source>
        <dbReference type="ARBA" id="ARBA00022679"/>
    </source>
</evidence>
<evidence type="ECO:0000256" key="8">
    <source>
        <dbReference type="ARBA" id="ARBA00023012"/>
    </source>
</evidence>
<dbReference type="GO" id="GO:0004673">
    <property type="term" value="F:protein histidine kinase activity"/>
    <property type="evidence" value="ECO:0007669"/>
    <property type="project" value="UniProtKB-EC"/>
</dbReference>
<name>A0A364YAM3_9BACT</name>
<keyword evidence="7" id="KW-0067">ATP-binding</keyword>